<name>A0A0N4UPS4_DRAME</name>
<organism evidence="2 4">
    <name type="scientific">Dracunculus medinensis</name>
    <name type="common">Guinea worm</name>
    <dbReference type="NCBI Taxonomy" id="318479"/>
    <lineage>
        <taxon>Eukaryota</taxon>
        <taxon>Metazoa</taxon>
        <taxon>Ecdysozoa</taxon>
        <taxon>Nematoda</taxon>
        <taxon>Chromadorea</taxon>
        <taxon>Rhabditida</taxon>
        <taxon>Spirurina</taxon>
        <taxon>Dracunculoidea</taxon>
        <taxon>Dracunculidae</taxon>
        <taxon>Dracunculus</taxon>
    </lineage>
</organism>
<reference evidence="4" key="1">
    <citation type="submission" date="2017-02" db="UniProtKB">
        <authorList>
            <consortium name="WormBaseParasite"/>
        </authorList>
    </citation>
    <scope>IDENTIFICATION</scope>
</reference>
<dbReference type="WBParaSite" id="DME_0000997401-mRNA-1">
    <property type="protein sequence ID" value="DME_0000997401-mRNA-1"/>
    <property type="gene ID" value="DME_0000997401"/>
</dbReference>
<protein>
    <submittedName>
        <fullName evidence="1 4">Uncharacterized protein</fullName>
    </submittedName>
</protein>
<dbReference type="Proteomes" id="UP000038040">
    <property type="component" value="Unplaced"/>
</dbReference>
<evidence type="ECO:0000313" key="4">
    <source>
        <dbReference type="WBParaSite" id="DME_0000997401-mRNA-1"/>
    </source>
</evidence>
<evidence type="ECO:0000313" key="3">
    <source>
        <dbReference type="Proteomes" id="UP000274756"/>
    </source>
</evidence>
<reference evidence="1 3" key="2">
    <citation type="submission" date="2018-11" db="EMBL/GenBank/DDBJ databases">
        <authorList>
            <consortium name="Pathogen Informatics"/>
        </authorList>
    </citation>
    <scope>NUCLEOTIDE SEQUENCE [LARGE SCALE GENOMIC DNA]</scope>
</reference>
<accession>A0A0N4UPS4</accession>
<dbReference type="STRING" id="318479.A0A0N4UPS4"/>
<gene>
    <name evidence="1" type="ORF">DME_LOCUS3514</name>
</gene>
<dbReference type="AlphaFoldDB" id="A0A0N4UPS4"/>
<dbReference type="EMBL" id="UYYG01000143">
    <property type="protein sequence ID" value="VDN53541.1"/>
    <property type="molecule type" value="Genomic_DNA"/>
</dbReference>
<evidence type="ECO:0000313" key="1">
    <source>
        <dbReference type="EMBL" id="VDN53541.1"/>
    </source>
</evidence>
<dbReference type="Proteomes" id="UP000274756">
    <property type="component" value="Unassembled WGS sequence"/>
</dbReference>
<evidence type="ECO:0000313" key="2">
    <source>
        <dbReference type="Proteomes" id="UP000038040"/>
    </source>
</evidence>
<keyword evidence="3" id="KW-1185">Reference proteome</keyword>
<proteinExistence type="predicted"/>
<sequence>MKDETSRTDQEDLIKKILARYNHEEEEFLKELEEMQSQVPQQSTISNDVPMLGILCSLANEINELRYENRKLRYHLKQNSPRGFVNRLGAFIDSRANILPKIVGRKIEIQSGARERLSTPPCKESLTSSTDISSDTKRITNFLIKRKNSIPPLVMPEMSDSEAEQSVFTEVALPQYAKKEEGERGRRTITKRNTNISLIPEYMTHSSASSRDNSENMSSFIYSFVNNLENMNVRLKKTRIIVFQRQVGRVFWNLLE</sequence>
<dbReference type="OrthoDB" id="5804550at2759"/>